<evidence type="ECO:0000256" key="4">
    <source>
        <dbReference type="SAM" id="MobiDB-lite"/>
    </source>
</evidence>
<dbReference type="EMBL" id="JAGPNK010000030">
    <property type="protein sequence ID" value="KAH7303663.1"/>
    <property type="molecule type" value="Genomic_DNA"/>
</dbReference>
<evidence type="ECO:0000256" key="1">
    <source>
        <dbReference type="ARBA" id="ARBA00022669"/>
    </source>
</evidence>
<dbReference type="Proteomes" id="UP000813444">
    <property type="component" value="Unassembled WGS sequence"/>
</dbReference>
<protein>
    <recommendedName>
        <fullName evidence="6">LysM domain-containing protein</fullName>
    </recommendedName>
</protein>
<keyword evidence="8" id="KW-1185">Reference proteome</keyword>
<dbReference type="InterPro" id="IPR052210">
    <property type="entry name" value="LysM1-like"/>
</dbReference>
<evidence type="ECO:0000313" key="8">
    <source>
        <dbReference type="Proteomes" id="UP000813444"/>
    </source>
</evidence>
<evidence type="ECO:0000259" key="6">
    <source>
        <dbReference type="PROSITE" id="PS51782"/>
    </source>
</evidence>
<keyword evidence="5" id="KW-0732">Signal</keyword>
<keyword evidence="2" id="KW-0843">Virulence</keyword>
<feature type="region of interest" description="Disordered" evidence="4">
    <location>
        <begin position="488"/>
        <end position="523"/>
    </location>
</feature>
<comment type="similarity">
    <text evidence="3">Belongs to the secreted LysM effector family.</text>
</comment>
<dbReference type="AlphaFoldDB" id="A0A8K0SE50"/>
<dbReference type="GO" id="GO:0008061">
    <property type="term" value="F:chitin binding"/>
    <property type="evidence" value="ECO:0007669"/>
    <property type="project" value="UniProtKB-KW"/>
</dbReference>
<organism evidence="7 8">
    <name type="scientific">Stachybotrys elegans</name>
    <dbReference type="NCBI Taxonomy" id="80388"/>
    <lineage>
        <taxon>Eukaryota</taxon>
        <taxon>Fungi</taxon>
        <taxon>Dikarya</taxon>
        <taxon>Ascomycota</taxon>
        <taxon>Pezizomycotina</taxon>
        <taxon>Sordariomycetes</taxon>
        <taxon>Hypocreomycetidae</taxon>
        <taxon>Hypocreales</taxon>
        <taxon>Stachybotryaceae</taxon>
        <taxon>Stachybotrys</taxon>
    </lineage>
</organism>
<gene>
    <name evidence="7" type="ORF">B0I35DRAFT_485026</name>
</gene>
<dbReference type="PANTHER" id="PTHR34997">
    <property type="entry name" value="AM15"/>
    <property type="match status" value="1"/>
</dbReference>
<sequence length="549" mass="59109">MKVNSSFAFFFWFAFGALRVASQTFATGGGMDYGTLSLSRACYEALNTTVTCSSMIDTQSFSQVLPLQSSGLQISNQVFSDASGELLNIDQLDDLCVGRCRSDLVSVRNGILEACDASRDTLEVNNIAYPATYIVDSYLFTYDTSCYKDQQTGQYCDVVIADARNASIDIDCTDCMLGTYSLQLGSPIGYEEDFASDFSSLTESCNAFSYQYTTPGAYGSTIRPTASSSGAPPTPTCSRTYATSAGDTCQSISQARDVSTYGLITLNNLDFYCSALPRSLCLPGSCETHIWTTTDTCNSVASQYNVSMVNFLSWNPIFDECTPGGSVPAPSKPSAVPVPDNAREDSETNCGRWYTVQEGDNCFSILGTPDSPINFAQFQVLNPSVDDDCTNLWLGSAYCMVPIDPVVVTASTTFTRTTTTTVTPTVPPTTATLFPHAPGSVSTCTAWVNYETNDVGEDADVSLNDSWSLGLIASLLLAGVIVSAHPEMDPRPIVKPAPGNPVRRTDRQLPDPDNPALGRTDRQLPAPLAALLLQRKLSRVQSRLARHGT</sequence>
<comment type="caution">
    <text evidence="7">The sequence shown here is derived from an EMBL/GenBank/DDBJ whole genome shotgun (WGS) entry which is preliminary data.</text>
</comment>
<proteinExistence type="inferred from homology"/>
<feature type="chain" id="PRO_5035435579" description="LysM domain-containing protein" evidence="5">
    <location>
        <begin position="23"/>
        <end position="549"/>
    </location>
</feature>
<dbReference type="InterPro" id="IPR036779">
    <property type="entry name" value="LysM_dom_sf"/>
</dbReference>
<dbReference type="PROSITE" id="PS51782">
    <property type="entry name" value="LYSM"/>
    <property type="match status" value="1"/>
</dbReference>
<dbReference type="InterPro" id="IPR018392">
    <property type="entry name" value="LysM"/>
</dbReference>
<dbReference type="PANTHER" id="PTHR34997:SF1">
    <property type="entry name" value="PEPTIDOGLYCAN-BINDING LYSIN DOMAIN"/>
    <property type="match status" value="1"/>
</dbReference>
<evidence type="ECO:0000256" key="5">
    <source>
        <dbReference type="SAM" id="SignalP"/>
    </source>
</evidence>
<evidence type="ECO:0000256" key="3">
    <source>
        <dbReference type="ARBA" id="ARBA00044955"/>
    </source>
</evidence>
<reference evidence="7" key="1">
    <citation type="journal article" date="2021" name="Nat. Commun.">
        <title>Genetic determinants of endophytism in the Arabidopsis root mycobiome.</title>
        <authorList>
            <person name="Mesny F."/>
            <person name="Miyauchi S."/>
            <person name="Thiergart T."/>
            <person name="Pickel B."/>
            <person name="Atanasova L."/>
            <person name="Karlsson M."/>
            <person name="Huettel B."/>
            <person name="Barry K.W."/>
            <person name="Haridas S."/>
            <person name="Chen C."/>
            <person name="Bauer D."/>
            <person name="Andreopoulos W."/>
            <person name="Pangilinan J."/>
            <person name="LaButti K."/>
            <person name="Riley R."/>
            <person name="Lipzen A."/>
            <person name="Clum A."/>
            <person name="Drula E."/>
            <person name="Henrissat B."/>
            <person name="Kohler A."/>
            <person name="Grigoriev I.V."/>
            <person name="Martin F.M."/>
            <person name="Hacquard S."/>
        </authorList>
    </citation>
    <scope>NUCLEOTIDE SEQUENCE</scope>
    <source>
        <strain evidence="7">MPI-CAGE-CH-0235</strain>
    </source>
</reference>
<evidence type="ECO:0000256" key="2">
    <source>
        <dbReference type="ARBA" id="ARBA00023026"/>
    </source>
</evidence>
<accession>A0A8K0SE50</accession>
<dbReference type="OrthoDB" id="5985073at2759"/>
<feature type="domain" description="LysM" evidence="6">
    <location>
        <begin position="352"/>
        <end position="400"/>
    </location>
</feature>
<feature type="signal peptide" evidence="5">
    <location>
        <begin position="1"/>
        <end position="22"/>
    </location>
</feature>
<name>A0A8K0SE50_9HYPO</name>
<evidence type="ECO:0000313" key="7">
    <source>
        <dbReference type="EMBL" id="KAH7303663.1"/>
    </source>
</evidence>
<dbReference type="CDD" id="cd00118">
    <property type="entry name" value="LysM"/>
    <property type="match status" value="2"/>
</dbReference>
<dbReference type="Gene3D" id="3.10.350.10">
    <property type="entry name" value="LysM domain"/>
    <property type="match status" value="3"/>
</dbReference>
<keyword evidence="1" id="KW-0147">Chitin-binding</keyword>